<feature type="transmembrane region" description="Helical" evidence="1">
    <location>
        <begin position="64"/>
        <end position="86"/>
    </location>
</feature>
<evidence type="ECO:0000256" key="1">
    <source>
        <dbReference type="SAM" id="Phobius"/>
    </source>
</evidence>
<keyword evidence="1" id="KW-0472">Membrane</keyword>
<dbReference type="AlphaFoldDB" id="A0A2W1LRQ0"/>
<organism evidence="2 3">
    <name type="scientific">Paenibacillus sambharensis</name>
    <dbReference type="NCBI Taxonomy" id="1803190"/>
    <lineage>
        <taxon>Bacteria</taxon>
        <taxon>Bacillati</taxon>
        <taxon>Bacillota</taxon>
        <taxon>Bacilli</taxon>
        <taxon>Bacillales</taxon>
        <taxon>Paenibacillaceae</taxon>
        <taxon>Paenibacillus</taxon>
    </lineage>
</organism>
<proteinExistence type="predicted"/>
<keyword evidence="1" id="KW-0812">Transmembrane</keyword>
<sequence>MGNNRLVMPILGALLAAVVGGALWALIAELTNHEIGIIAWAIGGLAGYAVYFTAGRNVSAVHQAVAVIASVLGIILGKYFILAYSVTMSISGIFDSELLTFYVENISKAFEMMDLIFLALAVITAWQLPSKLADREAV</sequence>
<dbReference type="EMBL" id="QKRB01000026">
    <property type="protein sequence ID" value="PZD97455.1"/>
    <property type="molecule type" value="Genomic_DNA"/>
</dbReference>
<protein>
    <submittedName>
        <fullName evidence="2">Uncharacterized protein</fullName>
    </submittedName>
</protein>
<evidence type="ECO:0000313" key="3">
    <source>
        <dbReference type="Proteomes" id="UP000249522"/>
    </source>
</evidence>
<keyword evidence="1" id="KW-1133">Transmembrane helix</keyword>
<accession>A0A2W1LRQ0</accession>
<reference evidence="2 3" key="1">
    <citation type="submission" date="2018-06" db="EMBL/GenBank/DDBJ databases">
        <title>Paenibacillus imtechensis sp. nov.</title>
        <authorList>
            <person name="Pinnaka A.K."/>
            <person name="Singh H."/>
            <person name="Kaur M."/>
        </authorList>
    </citation>
    <scope>NUCLEOTIDE SEQUENCE [LARGE SCALE GENOMIC DNA]</scope>
    <source>
        <strain evidence="2 3">SMB1</strain>
    </source>
</reference>
<gene>
    <name evidence="2" type="ORF">DNH61_02435</name>
</gene>
<keyword evidence="3" id="KW-1185">Reference proteome</keyword>
<dbReference type="Proteomes" id="UP000249522">
    <property type="component" value="Unassembled WGS sequence"/>
</dbReference>
<evidence type="ECO:0000313" key="2">
    <source>
        <dbReference type="EMBL" id="PZD97455.1"/>
    </source>
</evidence>
<comment type="caution">
    <text evidence="2">The sequence shown here is derived from an EMBL/GenBank/DDBJ whole genome shotgun (WGS) entry which is preliminary data.</text>
</comment>
<dbReference type="RefSeq" id="WP_111145099.1">
    <property type="nucleotide sequence ID" value="NZ_QKRB01000026.1"/>
</dbReference>
<feature type="transmembrane region" description="Helical" evidence="1">
    <location>
        <begin position="35"/>
        <end position="52"/>
    </location>
</feature>
<name>A0A2W1LRQ0_9BACL</name>
<dbReference type="OrthoDB" id="2974555at2"/>